<dbReference type="SUPFAM" id="SSF56024">
    <property type="entry name" value="Phospholipase D/nuclease"/>
    <property type="match status" value="2"/>
</dbReference>
<name>A0ABV8D5E7_9BURK</name>
<dbReference type="CDD" id="cd09111">
    <property type="entry name" value="PLDc_ymdC_like_1"/>
    <property type="match status" value="1"/>
</dbReference>
<protein>
    <submittedName>
        <fullName evidence="3">Phospholipase D-like domain-containing protein</fullName>
    </submittedName>
</protein>
<evidence type="ECO:0000256" key="1">
    <source>
        <dbReference type="SAM" id="MobiDB-lite"/>
    </source>
</evidence>
<keyword evidence="4" id="KW-1185">Reference proteome</keyword>
<dbReference type="Gene3D" id="3.30.870.10">
    <property type="entry name" value="Endonuclease Chain A"/>
    <property type="match status" value="2"/>
</dbReference>
<accession>A0ABV8D5E7</accession>
<feature type="domain" description="PLD phosphodiesterase" evidence="2">
    <location>
        <begin position="185"/>
        <end position="212"/>
    </location>
</feature>
<dbReference type="PROSITE" id="PS50035">
    <property type="entry name" value="PLD"/>
    <property type="match status" value="2"/>
</dbReference>
<gene>
    <name evidence="3" type="ORF">ACFOW3_04015</name>
</gene>
<sequence>MLLSTPAIPAFLGNTARYGWLALLAVIVAGATSGCAGLPKDVERPVSSALTSPAGTPLGQLVEDRRASAGGRHPSGFLLLSGPQAAYSSRLALVDAAQKTLDLQYYAIHADASTERLLLSVVAAARRGVRVRVLLDDFHSVGRDAQVMRLAFVPNIEMRMFNPLTGARGSPLGRMFSALSDFSRVQQRMHNKLFIADNAMGVTGGRNLGDAYFGNADSGNFVDLDVLAAGPVVQDLSRSFDSYWNNERAYPVQSLVTREELDILRERMRNSDAVQRERIAGQGGALAPDSQPVQDGRRTTAAQRARIWDYQPMDLAQAQFTWAPAAVLVDKPAKIPPDGTSLAALPEKPPARATPLAVVSRGAARAPAKAPTEALTVAAGAAATPESSASNPANGIPSATAAVSTPDPATLDAQTDTVVDGLLHLMGQARRDLLIISPYFVPGPDMKQAFAAARARGVRVRVLTNSLASNDAPIAHAGYARHRPDLLAMGVELYEMRSELTGVLRGALGSTGSTGGRDGTSGAASSVGSSRAMLHSKILIMDGRLLVVGSMNLDIRSQRQNTEIALLIRSSDLSRRATTQIETALREAAWHVQLRDGGKLVWHAPEGSGLPDATTEPDASAPLRLMLQLLGPLAPDHLL</sequence>
<evidence type="ECO:0000259" key="2">
    <source>
        <dbReference type="PROSITE" id="PS50035"/>
    </source>
</evidence>
<dbReference type="SMART" id="SM00155">
    <property type="entry name" value="PLDc"/>
    <property type="match status" value="2"/>
</dbReference>
<evidence type="ECO:0000313" key="4">
    <source>
        <dbReference type="Proteomes" id="UP001595693"/>
    </source>
</evidence>
<dbReference type="InterPro" id="IPR025202">
    <property type="entry name" value="PLD-like_dom"/>
</dbReference>
<dbReference type="EMBL" id="JBHSAJ010000006">
    <property type="protein sequence ID" value="MFC3933784.1"/>
    <property type="molecule type" value="Genomic_DNA"/>
</dbReference>
<dbReference type="CDD" id="cd09113">
    <property type="entry name" value="PLDc_ymdC_like_2"/>
    <property type="match status" value="1"/>
</dbReference>
<reference evidence="4" key="1">
    <citation type="journal article" date="2019" name="Int. J. Syst. Evol. Microbiol.">
        <title>The Global Catalogue of Microorganisms (GCM) 10K type strain sequencing project: providing services to taxonomists for standard genome sequencing and annotation.</title>
        <authorList>
            <consortium name="The Broad Institute Genomics Platform"/>
            <consortium name="The Broad Institute Genome Sequencing Center for Infectious Disease"/>
            <person name="Wu L."/>
            <person name="Ma J."/>
        </authorList>
    </citation>
    <scope>NUCLEOTIDE SEQUENCE [LARGE SCALE GENOMIC DNA]</scope>
    <source>
        <strain evidence="4">CCUG 2113</strain>
    </source>
</reference>
<dbReference type="Pfam" id="PF13091">
    <property type="entry name" value="PLDc_2"/>
    <property type="match status" value="2"/>
</dbReference>
<organism evidence="3 4">
    <name type="scientific">Acidovorax facilis</name>
    <dbReference type="NCBI Taxonomy" id="12917"/>
    <lineage>
        <taxon>Bacteria</taxon>
        <taxon>Pseudomonadati</taxon>
        <taxon>Pseudomonadota</taxon>
        <taxon>Betaproteobacteria</taxon>
        <taxon>Burkholderiales</taxon>
        <taxon>Comamonadaceae</taxon>
        <taxon>Acidovorax</taxon>
    </lineage>
</organism>
<dbReference type="Proteomes" id="UP001595693">
    <property type="component" value="Unassembled WGS sequence"/>
</dbReference>
<dbReference type="InterPro" id="IPR001736">
    <property type="entry name" value="PLipase_D/transphosphatidylase"/>
</dbReference>
<dbReference type="RefSeq" id="WP_055393200.1">
    <property type="nucleotide sequence ID" value="NZ_JAMXAX010000008.1"/>
</dbReference>
<feature type="region of interest" description="Disordered" evidence="1">
    <location>
        <begin position="383"/>
        <end position="408"/>
    </location>
</feature>
<evidence type="ECO:0000313" key="3">
    <source>
        <dbReference type="EMBL" id="MFC3933784.1"/>
    </source>
</evidence>
<comment type="caution">
    <text evidence="3">The sequence shown here is derived from an EMBL/GenBank/DDBJ whole genome shotgun (WGS) entry which is preliminary data.</text>
</comment>
<dbReference type="PANTHER" id="PTHR21248">
    <property type="entry name" value="CARDIOLIPIN SYNTHASE"/>
    <property type="match status" value="1"/>
</dbReference>
<dbReference type="PANTHER" id="PTHR21248:SF12">
    <property type="entry name" value="CARDIOLIPIN SYNTHASE C"/>
    <property type="match status" value="1"/>
</dbReference>
<feature type="domain" description="PLD phosphodiesterase" evidence="2">
    <location>
        <begin position="530"/>
        <end position="557"/>
    </location>
</feature>
<proteinExistence type="predicted"/>